<evidence type="ECO:0000313" key="3">
    <source>
        <dbReference type="Proteomes" id="UP000054166"/>
    </source>
</evidence>
<feature type="region of interest" description="Disordered" evidence="1">
    <location>
        <begin position="184"/>
        <end position="234"/>
    </location>
</feature>
<proteinExistence type="predicted"/>
<dbReference type="EMBL" id="KN832971">
    <property type="protein sequence ID" value="KIM91358.1"/>
    <property type="molecule type" value="Genomic_DNA"/>
</dbReference>
<feature type="compositionally biased region" description="Low complexity" evidence="1">
    <location>
        <begin position="90"/>
        <end position="103"/>
    </location>
</feature>
<dbReference type="HOGENOM" id="CLU_1185405_0_0_1"/>
<protein>
    <submittedName>
        <fullName evidence="2">Uncharacterized protein</fullName>
    </submittedName>
</protein>
<feature type="compositionally biased region" description="Low complexity" evidence="1">
    <location>
        <begin position="53"/>
        <end position="67"/>
    </location>
</feature>
<name>A0A0C3BXR9_PILCF</name>
<keyword evidence="3" id="KW-1185">Reference proteome</keyword>
<feature type="compositionally biased region" description="Basic residues" evidence="1">
    <location>
        <begin position="205"/>
        <end position="218"/>
    </location>
</feature>
<evidence type="ECO:0000313" key="2">
    <source>
        <dbReference type="EMBL" id="KIM91358.1"/>
    </source>
</evidence>
<gene>
    <name evidence="2" type="ORF">PILCRDRAFT_566</name>
</gene>
<dbReference type="Proteomes" id="UP000054166">
    <property type="component" value="Unassembled WGS sequence"/>
</dbReference>
<feature type="region of interest" description="Disordered" evidence="1">
    <location>
        <begin position="42"/>
        <end position="144"/>
    </location>
</feature>
<reference evidence="2 3" key="1">
    <citation type="submission" date="2014-04" db="EMBL/GenBank/DDBJ databases">
        <authorList>
            <consortium name="DOE Joint Genome Institute"/>
            <person name="Kuo A."/>
            <person name="Tarkka M."/>
            <person name="Buscot F."/>
            <person name="Kohler A."/>
            <person name="Nagy L.G."/>
            <person name="Floudas D."/>
            <person name="Copeland A."/>
            <person name="Barry K.W."/>
            <person name="Cichocki N."/>
            <person name="Veneault-Fourrey C."/>
            <person name="LaButti K."/>
            <person name="Lindquist E.A."/>
            <person name="Lipzen A."/>
            <person name="Lundell T."/>
            <person name="Morin E."/>
            <person name="Murat C."/>
            <person name="Sun H."/>
            <person name="Tunlid A."/>
            <person name="Henrissat B."/>
            <person name="Grigoriev I.V."/>
            <person name="Hibbett D.S."/>
            <person name="Martin F."/>
            <person name="Nordberg H.P."/>
            <person name="Cantor M.N."/>
            <person name="Hua S.X."/>
        </authorList>
    </citation>
    <scope>NUCLEOTIDE SEQUENCE [LARGE SCALE GENOMIC DNA]</scope>
    <source>
        <strain evidence="2 3">F 1598</strain>
    </source>
</reference>
<evidence type="ECO:0000256" key="1">
    <source>
        <dbReference type="SAM" id="MobiDB-lite"/>
    </source>
</evidence>
<dbReference type="InParanoid" id="A0A0C3BXR9"/>
<accession>A0A0C3BXR9</accession>
<feature type="compositionally biased region" description="Polar residues" evidence="1">
    <location>
        <begin position="219"/>
        <end position="234"/>
    </location>
</feature>
<organism evidence="2 3">
    <name type="scientific">Piloderma croceum (strain F 1598)</name>
    <dbReference type="NCBI Taxonomy" id="765440"/>
    <lineage>
        <taxon>Eukaryota</taxon>
        <taxon>Fungi</taxon>
        <taxon>Dikarya</taxon>
        <taxon>Basidiomycota</taxon>
        <taxon>Agaricomycotina</taxon>
        <taxon>Agaricomycetes</taxon>
        <taxon>Agaricomycetidae</taxon>
        <taxon>Atheliales</taxon>
        <taxon>Atheliaceae</taxon>
        <taxon>Piloderma</taxon>
    </lineage>
</organism>
<sequence length="234" mass="24733">MAAIFTPTAPPTCDGCSVLIESDSPPCPGGLTDKTLSKFSAISFISKEPDPGPSSSKGMSDSSPTSKHPSVRGNGVRGSNIDRGGVPPSRGQAAAQAGLTLARPSNAPKKTMEQLLAGIMAASGPTGTPSPPCPQPKNNYSTTNDRIVVTDHLDKSGVVPLSKSDGKKKEQVLQLLEAEEAQDEAAAKQNKVNKRRSKEAYAKKQRERRAAKRVKNQQKSRSPIKAAQTQVQHL</sequence>
<reference evidence="3" key="2">
    <citation type="submission" date="2015-01" db="EMBL/GenBank/DDBJ databases">
        <title>Evolutionary Origins and Diversification of the Mycorrhizal Mutualists.</title>
        <authorList>
            <consortium name="DOE Joint Genome Institute"/>
            <consortium name="Mycorrhizal Genomics Consortium"/>
            <person name="Kohler A."/>
            <person name="Kuo A."/>
            <person name="Nagy L.G."/>
            <person name="Floudas D."/>
            <person name="Copeland A."/>
            <person name="Barry K.W."/>
            <person name="Cichocki N."/>
            <person name="Veneault-Fourrey C."/>
            <person name="LaButti K."/>
            <person name="Lindquist E.A."/>
            <person name="Lipzen A."/>
            <person name="Lundell T."/>
            <person name="Morin E."/>
            <person name="Murat C."/>
            <person name="Riley R."/>
            <person name="Ohm R."/>
            <person name="Sun H."/>
            <person name="Tunlid A."/>
            <person name="Henrissat B."/>
            <person name="Grigoriev I.V."/>
            <person name="Hibbett D.S."/>
            <person name="Martin F."/>
        </authorList>
    </citation>
    <scope>NUCLEOTIDE SEQUENCE [LARGE SCALE GENOMIC DNA]</scope>
    <source>
        <strain evidence="3">F 1598</strain>
    </source>
</reference>
<dbReference type="AlphaFoldDB" id="A0A0C3BXR9"/>